<accession>A0A7M7MY37</accession>
<dbReference type="CDD" id="cd10206">
    <property type="entry name" value="ASKHA_NBD_Arp8-like"/>
    <property type="match status" value="1"/>
</dbReference>
<dbReference type="KEGG" id="spu:100889970"/>
<proteinExistence type="inferred from homology"/>
<dbReference type="GO" id="GO:0006355">
    <property type="term" value="P:regulation of DNA-templated transcription"/>
    <property type="evidence" value="ECO:0000318"/>
    <property type="project" value="GO_Central"/>
</dbReference>
<evidence type="ECO:0000313" key="13">
    <source>
        <dbReference type="EnsemblMetazoa" id="XP_030828161"/>
    </source>
</evidence>
<organism evidence="13 14">
    <name type="scientific">Strongylocentrotus purpuratus</name>
    <name type="common">Purple sea urchin</name>
    <dbReference type="NCBI Taxonomy" id="7668"/>
    <lineage>
        <taxon>Eukaryota</taxon>
        <taxon>Metazoa</taxon>
        <taxon>Echinodermata</taxon>
        <taxon>Eleutherozoa</taxon>
        <taxon>Echinozoa</taxon>
        <taxon>Echinoidea</taxon>
        <taxon>Euechinoidea</taxon>
        <taxon>Echinacea</taxon>
        <taxon>Camarodonta</taxon>
        <taxon>Echinidea</taxon>
        <taxon>Strongylocentrotidae</taxon>
        <taxon>Strongylocentrotus</taxon>
    </lineage>
</organism>
<dbReference type="AlphaFoldDB" id="A0A7M7MY37"/>
<dbReference type="Pfam" id="PF00022">
    <property type="entry name" value="Actin"/>
    <property type="match status" value="2"/>
</dbReference>
<keyword evidence="9" id="KW-0233">DNA recombination</keyword>
<protein>
    <recommendedName>
        <fullName evidence="3">Actin-related protein 8</fullName>
    </recommendedName>
</protein>
<evidence type="ECO:0000256" key="11">
    <source>
        <dbReference type="ARBA" id="ARBA00023242"/>
    </source>
</evidence>
<keyword evidence="6" id="KW-0067">ATP-binding</keyword>
<evidence type="ECO:0000313" key="14">
    <source>
        <dbReference type="Proteomes" id="UP000007110"/>
    </source>
</evidence>
<evidence type="ECO:0000256" key="3">
    <source>
        <dbReference type="ARBA" id="ARBA00021608"/>
    </source>
</evidence>
<dbReference type="InterPro" id="IPR043129">
    <property type="entry name" value="ATPase_NBD"/>
</dbReference>
<dbReference type="GO" id="GO:0031011">
    <property type="term" value="C:Ino80 complex"/>
    <property type="evidence" value="ECO:0000318"/>
    <property type="project" value="GO_Central"/>
</dbReference>
<evidence type="ECO:0000256" key="9">
    <source>
        <dbReference type="ARBA" id="ARBA00023172"/>
    </source>
</evidence>
<dbReference type="GeneID" id="100889970"/>
<name>A0A7M7MY37_STRPU</name>
<keyword evidence="7" id="KW-0805">Transcription regulation</keyword>
<evidence type="ECO:0000256" key="5">
    <source>
        <dbReference type="ARBA" id="ARBA00022763"/>
    </source>
</evidence>
<dbReference type="OMA" id="AYKCMWA"/>
<reference evidence="13" key="2">
    <citation type="submission" date="2021-01" db="UniProtKB">
        <authorList>
            <consortium name="EnsemblMetazoa"/>
        </authorList>
    </citation>
    <scope>IDENTIFICATION</scope>
</reference>
<reference evidence="14" key="1">
    <citation type="submission" date="2015-02" db="EMBL/GenBank/DDBJ databases">
        <title>Genome sequencing for Strongylocentrotus purpuratus.</title>
        <authorList>
            <person name="Murali S."/>
            <person name="Liu Y."/>
            <person name="Vee V."/>
            <person name="English A."/>
            <person name="Wang M."/>
            <person name="Skinner E."/>
            <person name="Han Y."/>
            <person name="Muzny D.M."/>
            <person name="Worley K.C."/>
            <person name="Gibbs R.A."/>
        </authorList>
    </citation>
    <scope>NUCLEOTIDE SEQUENCE</scope>
</reference>
<dbReference type="Gene3D" id="3.30.420.40">
    <property type="match status" value="2"/>
</dbReference>
<dbReference type="Proteomes" id="UP000007110">
    <property type="component" value="Unassembled WGS sequence"/>
</dbReference>
<keyword evidence="10" id="KW-0234">DNA repair</keyword>
<dbReference type="FunCoup" id="A0A7M7MY37">
    <property type="interactions" value="1719"/>
</dbReference>
<evidence type="ECO:0000256" key="8">
    <source>
        <dbReference type="ARBA" id="ARBA00023163"/>
    </source>
</evidence>
<comment type="similarity">
    <text evidence="2">Belongs to the actin family. ARP8 subfamily.</text>
</comment>
<dbReference type="GO" id="GO:0006310">
    <property type="term" value="P:DNA recombination"/>
    <property type="evidence" value="ECO:0007669"/>
    <property type="project" value="UniProtKB-KW"/>
</dbReference>
<keyword evidence="4" id="KW-0547">Nucleotide-binding</keyword>
<sequence>MRHKNPLHQSSVIVIHPGSYWLRIGRASDPYPVAVPQVIARRHRGPQQDRFEEKLLHRNGVDHSGSSTQREQALKMVEQAIWSRKTSQGHRRENVHTSEIHSYNDSVSHQSVDEFTDMSWTNTSDNTDHFVGDQALYLENSADFSIHWPMKRGQLNLHSRVGGTISAVIQDLCTIWGHVLDKSLGIPAGELKKYRAILLIPDIYHRPHIKELVRLLLTHLDFEAAIVHQESVCATYGSGLCSACVVDVGDQKTSVCCVEDGLSHRNTRVCMTYGGKDITRTFTWLLERARFPYRECKPEKTMDALLLVELKETFCHLDQDFDGIQILDFQVCYPNQPTLTYQMKLGDETLQAPMAIFYPQLFGVVNEKMTFTQQRNQGDPEDIHDELYLLQTQNQQQQATKLKTDNGVFMRDDPACIQTNSEGLTLGTVTQRTSSPLIGQCQGDMLVHAEEAPPPIISRRISTSQTLDKPLGLDQAILYSIDCCASDETKKKMYSCILVVGGGVALFQGAAEMLQQRIQTKMPPSFRRAVDRVEVVCKSKEQDPRVTCWKGGAVLGYLDTTQELWISRTEWEREGLKLLRERSPFVW</sequence>
<dbReference type="InParanoid" id="A0A7M7MY37"/>
<keyword evidence="14" id="KW-1185">Reference proteome</keyword>
<keyword evidence="5" id="KW-0227">DNA damage</keyword>
<evidence type="ECO:0000256" key="2">
    <source>
        <dbReference type="ARBA" id="ARBA00007720"/>
    </source>
</evidence>
<evidence type="ECO:0000256" key="6">
    <source>
        <dbReference type="ARBA" id="ARBA00022840"/>
    </source>
</evidence>
<dbReference type="SMART" id="SM00268">
    <property type="entry name" value="ACTIN"/>
    <property type="match status" value="1"/>
</dbReference>
<evidence type="ECO:0000256" key="7">
    <source>
        <dbReference type="ARBA" id="ARBA00023015"/>
    </source>
</evidence>
<dbReference type="OrthoDB" id="5572108at2759"/>
<dbReference type="GO" id="GO:0006302">
    <property type="term" value="P:double-strand break repair"/>
    <property type="evidence" value="ECO:0000318"/>
    <property type="project" value="GO_Central"/>
</dbReference>
<comment type="subcellular location">
    <subcellularLocation>
        <location evidence="1">Nucleus</location>
    </subcellularLocation>
</comment>
<dbReference type="EnsemblMetazoa" id="XM_030972301">
    <property type="protein sequence ID" value="XP_030828161"/>
    <property type="gene ID" value="LOC100889970"/>
</dbReference>
<evidence type="ECO:0000256" key="12">
    <source>
        <dbReference type="ARBA" id="ARBA00025560"/>
    </source>
</evidence>
<dbReference type="FunFam" id="3.30.420.40:FF:000121">
    <property type="entry name" value="Actin-related protein 8"/>
    <property type="match status" value="1"/>
</dbReference>
<dbReference type="FunFam" id="3.90.640.10:FF:000035">
    <property type="entry name" value="Actin-related protein 8"/>
    <property type="match status" value="1"/>
</dbReference>
<dbReference type="SUPFAM" id="SSF53067">
    <property type="entry name" value="Actin-like ATPase domain"/>
    <property type="match status" value="2"/>
</dbReference>
<dbReference type="RefSeq" id="XP_030828161.1">
    <property type="nucleotide sequence ID" value="XM_030972301.1"/>
</dbReference>
<dbReference type="GO" id="GO:0005524">
    <property type="term" value="F:ATP binding"/>
    <property type="evidence" value="ECO:0007669"/>
    <property type="project" value="UniProtKB-KW"/>
</dbReference>
<dbReference type="Gene3D" id="3.90.640.10">
    <property type="entry name" value="Actin, Chain A, domain 4"/>
    <property type="match status" value="1"/>
</dbReference>
<evidence type="ECO:0000256" key="4">
    <source>
        <dbReference type="ARBA" id="ARBA00022741"/>
    </source>
</evidence>
<dbReference type="PANTHER" id="PTHR11937">
    <property type="entry name" value="ACTIN"/>
    <property type="match status" value="1"/>
</dbReference>
<evidence type="ECO:0000256" key="10">
    <source>
        <dbReference type="ARBA" id="ARBA00023204"/>
    </source>
</evidence>
<dbReference type="InterPro" id="IPR004000">
    <property type="entry name" value="Actin"/>
</dbReference>
<comment type="function">
    <text evidence="12">Plays an important role in the functional organization of mitotic chromosomes. Exhibits low basal ATPase activity, and unable to polymerize.</text>
</comment>
<dbReference type="CTD" id="93973"/>
<evidence type="ECO:0000256" key="1">
    <source>
        <dbReference type="ARBA" id="ARBA00004123"/>
    </source>
</evidence>
<keyword evidence="8" id="KW-0804">Transcription</keyword>
<keyword evidence="11" id="KW-0539">Nucleus</keyword>